<gene>
    <name evidence="1" type="ORF">L917_10642</name>
</gene>
<protein>
    <submittedName>
        <fullName evidence="1">Uncharacterized protein</fullName>
    </submittedName>
</protein>
<reference evidence="1" key="1">
    <citation type="submission" date="2013-11" db="EMBL/GenBank/DDBJ databases">
        <title>The Genome Sequence of Phytophthora parasitica CHvinca01.</title>
        <authorList>
            <consortium name="The Broad Institute Genomics Platform"/>
            <person name="Russ C."/>
            <person name="Tyler B."/>
            <person name="Panabieres F."/>
            <person name="Shan W."/>
            <person name="Tripathy S."/>
            <person name="Grunwald N."/>
            <person name="Machado M."/>
            <person name="Johnson C.S."/>
            <person name="Arredondo F."/>
            <person name="Hong C."/>
            <person name="Coffey M."/>
            <person name="Young S.K."/>
            <person name="Zeng Q."/>
            <person name="Gargeya S."/>
            <person name="Fitzgerald M."/>
            <person name="Abouelleil A."/>
            <person name="Alvarado L."/>
            <person name="Chapman S.B."/>
            <person name="Gainer-Dewar J."/>
            <person name="Goldberg J."/>
            <person name="Griggs A."/>
            <person name="Gujja S."/>
            <person name="Hansen M."/>
            <person name="Howarth C."/>
            <person name="Imamovic A."/>
            <person name="Ireland A."/>
            <person name="Larimer J."/>
            <person name="McCowan C."/>
            <person name="Murphy C."/>
            <person name="Pearson M."/>
            <person name="Poon T.W."/>
            <person name="Priest M."/>
            <person name="Roberts A."/>
            <person name="Saif S."/>
            <person name="Shea T."/>
            <person name="Sykes S."/>
            <person name="Wortman J."/>
            <person name="Nusbaum C."/>
            <person name="Birren B."/>
        </authorList>
    </citation>
    <scope>NUCLEOTIDE SEQUENCE [LARGE SCALE GENOMIC DNA]</scope>
    <source>
        <strain evidence="1">CHvinca01</strain>
    </source>
</reference>
<accession>W2L007</accession>
<evidence type="ECO:0000313" key="1">
    <source>
        <dbReference type="EMBL" id="ETL90748.1"/>
    </source>
</evidence>
<proteinExistence type="predicted"/>
<dbReference type="EMBL" id="KI680272">
    <property type="protein sequence ID" value="ETL90748.1"/>
    <property type="molecule type" value="Genomic_DNA"/>
</dbReference>
<feature type="non-terminal residue" evidence="1">
    <location>
        <position position="57"/>
    </location>
</feature>
<feature type="non-terminal residue" evidence="1">
    <location>
        <position position="1"/>
    </location>
</feature>
<organism evidence="1">
    <name type="scientific">Phytophthora nicotianae</name>
    <name type="common">Potato buckeye rot agent</name>
    <name type="synonym">Phytophthora parasitica</name>
    <dbReference type="NCBI Taxonomy" id="4792"/>
    <lineage>
        <taxon>Eukaryota</taxon>
        <taxon>Sar</taxon>
        <taxon>Stramenopiles</taxon>
        <taxon>Oomycota</taxon>
        <taxon>Peronosporomycetes</taxon>
        <taxon>Peronosporales</taxon>
        <taxon>Peronosporaceae</taxon>
        <taxon>Phytophthora</taxon>
    </lineage>
</organism>
<sequence>RIQLYVKDIKNVRLMSPQVSDLDRSTTNFMPEFLSSFQTLSVKYQQNCSGASTIILR</sequence>
<name>W2L007_PHYNI</name>
<dbReference type="Proteomes" id="UP000054423">
    <property type="component" value="Unassembled WGS sequence"/>
</dbReference>
<dbReference type="AlphaFoldDB" id="W2L007"/>